<proteinExistence type="inferred from homology"/>
<keyword evidence="5" id="KW-1185">Reference proteome</keyword>
<evidence type="ECO:0000313" key="4">
    <source>
        <dbReference type="EMBL" id="GME66679.1"/>
    </source>
</evidence>
<feature type="region of interest" description="Disordered" evidence="3">
    <location>
        <begin position="92"/>
        <end position="136"/>
    </location>
</feature>
<evidence type="ECO:0000256" key="1">
    <source>
        <dbReference type="ARBA" id="ARBA00010520"/>
    </source>
</evidence>
<evidence type="ECO:0000313" key="5">
    <source>
        <dbReference type="Proteomes" id="UP001165120"/>
    </source>
</evidence>
<dbReference type="GO" id="GO:0005737">
    <property type="term" value="C:cytoplasm"/>
    <property type="evidence" value="ECO:0007669"/>
    <property type="project" value="TreeGrafter"/>
</dbReference>
<organism evidence="4 5">
    <name type="scientific">Candida boidinii</name>
    <name type="common">Yeast</name>
    <dbReference type="NCBI Taxonomy" id="5477"/>
    <lineage>
        <taxon>Eukaryota</taxon>
        <taxon>Fungi</taxon>
        <taxon>Dikarya</taxon>
        <taxon>Ascomycota</taxon>
        <taxon>Saccharomycotina</taxon>
        <taxon>Pichiomycetes</taxon>
        <taxon>Pichiales</taxon>
        <taxon>Pichiaceae</taxon>
        <taxon>Ogataea</taxon>
        <taxon>Ogataea/Candida clade</taxon>
    </lineage>
</organism>
<dbReference type="GO" id="GO:0004864">
    <property type="term" value="F:protein phosphatase inhibitor activity"/>
    <property type="evidence" value="ECO:0007669"/>
    <property type="project" value="TreeGrafter"/>
</dbReference>
<dbReference type="Pfam" id="PF04667">
    <property type="entry name" value="Endosulfine"/>
    <property type="match status" value="1"/>
</dbReference>
<protein>
    <recommendedName>
        <fullName evidence="2">mRNA stability protein</fullName>
    </recommendedName>
</protein>
<comment type="similarity">
    <text evidence="1 2">Belongs to the endosulfine family.</text>
</comment>
<dbReference type="AlphaFoldDB" id="A0A9W6WDP3"/>
<reference evidence="4" key="1">
    <citation type="submission" date="2023-04" db="EMBL/GenBank/DDBJ databases">
        <title>Candida boidinii NBRC 10035.</title>
        <authorList>
            <person name="Ichikawa N."/>
            <person name="Sato H."/>
            <person name="Tonouchi N."/>
        </authorList>
    </citation>
    <scope>NUCLEOTIDE SEQUENCE</scope>
    <source>
        <strain evidence="4">NBRC 10035</strain>
    </source>
</reference>
<accession>A0A9W6WDP3</accession>
<dbReference type="EMBL" id="BSXN01000021">
    <property type="protein sequence ID" value="GME66679.1"/>
    <property type="molecule type" value="Genomic_DNA"/>
</dbReference>
<comment type="caution">
    <text evidence="4">The sequence shown here is derived from an EMBL/GenBank/DDBJ whole genome shotgun (WGS) entry which is preliminary data.</text>
</comment>
<evidence type="ECO:0000256" key="3">
    <source>
        <dbReference type="SAM" id="MobiDB-lite"/>
    </source>
</evidence>
<evidence type="ECO:0000256" key="2">
    <source>
        <dbReference type="RuleBase" id="RU363120"/>
    </source>
</evidence>
<dbReference type="InterPro" id="IPR006760">
    <property type="entry name" value="Endosulphine"/>
</dbReference>
<gene>
    <name evidence="4" type="ORF">Cboi02_000013200</name>
</gene>
<sequence length="204" mass="22650">MSGTITPNDPLYDRVTDDSNTSTTDINGNKIDISKLTPQELKIYKLYGKLPKKSEILINKLKDRKYFDSGDYAMSKASGNNPNNQLNINQFNNNYSFNSGNNNSNNSDNVIPQNSNTSQINSSNFNKNNNKIQNNSQNNVHSHIISNNNNNVGIINPLNLPNIENISRINRNSISGADGAGILSRNSQRSALEKEAIMDEDVDE</sequence>
<dbReference type="Proteomes" id="UP001165120">
    <property type="component" value="Unassembled WGS sequence"/>
</dbReference>
<dbReference type="PANTHER" id="PTHR10358">
    <property type="entry name" value="ENDOSULFINE"/>
    <property type="match status" value="1"/>
</dbReference>
<name>A0A9W6WDP3_CANBO</name>
<feature type="region of interest" description="Disordered" evidence="3">
    <location>
        <begin position="1"/>
        <end position="26"/>
    </location>
</feature>
<dbReference type="PANTHER" id="PTHR10358:SF6">
    <property type="entry name" value="ENDOSULFINE, ISOFORM A"/>
    <property type="match status" value="1"/>
</dbReference>
<comment type="function">
    <text evidence="2">Plays an essential role in initiation of the G0 program by preventing the degradation of specific nutrient-regulated mRNAs via the 5'-3' mRNA decay pathway.</text>
</comment>